<dbReference type="STRING" id="1128398.Curi_c12390"/>
<dbReference type="Proteomes" id="UP000006094">
    <property type="component" value="Chromosome"/>
</dbReference>
<sequence>MSLKNKLNMKKALIVFPIIFVLVASSLIGVFSLGFIGDTKSEDMIGENLEDAVSDERALKIYDIYDDTDKYIDKEITLEGYLLKYDDKTQVFGVEFPLSSGELSIAALSYEAKDPKIIDGISDTDLIKAKGTIKTFEEKHDDHTDTIPKFVIDSIEVIR</sequence>
<gene>
    <name evidence="2" type="ordered locus">Curi_c12390</name>
</gene>
<dbReference type="AlphaFoldDB" id="K0AZV1"/>
<keyword evidence="3" id="KW-1185">Reference proteome</keyword>
<feature type="transmembrane region" description="Helical" evidence="1">
    <location>
        <begin position="12"/>
        <end position="36"/>
    </location>
</feature>
<reference evidence="2 3" key="1">
    <citation type="journal article" date="2012" name="PLoS ONE">
        <title>The purine-utilizing bacterium Clostridium acidurici 9a: a genome-guided metabolic reconsideration.</title>
        <authorList>
            <person name="Hartwich K."/>
            <person name="Poehlein A."/>
            <person name="Daniel R."/>
        </authorList>
    </citation>
    <scope>NUCLEOTIDE SEQUENCE [LARGE SCALE GENOMIC DNA]</scope>
    <source>
        <strain evidence="3">ATCC 7906 / DSM 604 / BCRC 14475 / CIP 104303 / KCTC 5404 / NCIMB 10678 / 9a</strain>
    </source>
</reference>
<dbReference type="OrthoDB" id="3035536at2"/>
<organism evidence="2 3">
    <name type="scientific">Gottschalkia acidurici (strain ATCC 7906 / DSM 604 / BCRC 14475 / CIP 104303 / KCTC 5404 / NCIMB 10678 / 9a)</name>
    <name type="common">Clostridium acidurici</name>
    <dbReference type="NCBI Taxonomy" id="1128398"/>
    <lineage>
        <taxon>Bacteria</taxon>
        <taxon>Bacillati</taxon>
        <taxon>Bacillota</taxon>
        <taxon>Tissierellia</taxon>
        <taxon>Tissierellales</taxon>
        <taxon>Gottschalkiaceae</taxon>
        <taxon>Gottschalkia</taxon>
    </lineage>
</organism>
<dbReference type="RefSeq" id="WP_014967387.1">
    <property type="nucleotide sequence ID" value="NC_018664.1"/>
</dbReference>
<dbReference type="EMBL" id="CP003326">
    <property type="protein sequence ID" value="AFS78250.1"/>
    <property type="molecule type" value="Genomic_DNA"/>
</dbReference>
<keyword evidence="1" id="KW-0472">Membrane</keyword>
<proteinExistence type="predicted"/>
<protein>
    <submittedName>
        <fullName evidence="2">Uncharacterized protein</fullName>
    </submittedName>
</protein>
<evidence type="ECO:0000256" key="1">
    <source>
        <dbReference type="SAM" id="Phobius"/>
    </source>
</evidence>
<dbReference type="HOGENOM" id="CLU_1657742_0_0_9"/>
<keyword evidence="1" id="KW-0812">Transmembrane</keyword>
<evidence type="ECO:0000313" key="3">
    <source>
        <dbReference type="Proteomes" id="UP000006094"/>
    </source>
</evidence>
<name>K0AZV1_GOTA9</name>
<accession>K0AZV1</accession>
<evidence type="ECO:0000313" key="2">
    <source>
        <dbReference type="EMBL" id="AFS78250.1"/>
    </source>
</evidence>
<dbReference type="KEGG" id="cad:Curi_c12390"/>
<keyword evidence="1" id="KW-1133">Transmembrane helix</keyword>